<dbReference type="PANTHER" id="PTHR43825">
    <property type="entry name" value="PYRUVATE DEHYDROGENASE E1 COMPONENT"/>
    <property type="match status" value="1"/>
</dbReference>
<gene>
    <name evidence="2" type="ORF">ACFPOF_15745</name>
</gene>
<dbReference type="InterPro" id="IPR009014">
    <property type="entry name" value="Transketo_C/PFOR_II"/>
</dbReference>
<dbReference type="InterPro" id="IPR033248">
    <property type="entry name" value="Transketolase_C"/>
</dbReference>
<keyword evidence="3" id="KW-1185">Reference proteome</keyword>
<accession>A0ABW0HYT1</accession>
<dbReference type="SMART" id="SM00861">
    <property type="entry name" value="Transket_pyr"/>
    <property type="match status" value="1"/>
</dbReference>
<dbReference type="Pfam" id="PF02780">
    <property type="entry name" value="Transketolase_C"/>
    <property type="match status" value="1"/>
</dbReference>
<dbReference type="Pfam" id="PF02779">
    <property type="entry name" value="Transket_pyr"/>
    <property type="match status" value="1"/>
</dbReference>
<dbReference type="InterPro" id="IPR005475">
    <property type="entry name" value="Transketolase-like_Pyr-bd"/>
</dbReference>
<evidence type="ECO:0000313" key="3">
    <source>
        <dbReference type="Proteomes" id="UP001596113"/>
    </source>
</evidence>
<dbReference type="Gene3D" id="3.40.50.970">
    <property type="match status" value="1"/>
</dbReference>
<dbReference type="InterPro" id="IPR029061">
    <property type="entry name" value="THDP-binding"/>
</dbReference>
<name>A0ABW0HYT1_9BACL</name>
<dbReference type="EMBL" id="JBHSMI010000025">
    <property type="protein sequence ID" value="MFC5404197.1"/>
    <property type="molecule type" value="Genomic_DNA"/>
</dbReference>
<dbReference type="InterPro" id="IPR051157">
    <property type="entry name" value="PDH/Transketolase"/>
</dbReference>
<protein>
    <submittedName>
        <fullName evidence="2">Transketolase family protein</fullName>
    </submittedName>
</protein>
<organism evidence="2 3">
    <name type="scientific">Cohnella soli</name>
    <dbReference type="NCBI Taxonomy" id="425005"/>
    <lineage>
        <taxon>Bacteria</taxon>
        <taxon>Bacillati</taxon>
        <taxon>Bacillota</taxon>
        <taxon>Bacilli</taxon>
        <taxon>Bacillales</taxon>
        <taxon>Paenibacillaceae</taxon>
        <taxon>Cohnella</taxon>
    </lineage>
</organism>
<dbReference type="SUPFAM" id="SSF52922">
    <property type="entry name" value="TK C-terminal domain-like"/>
    <property type="match status" value="1"/>
</dbReference>
<reference evidence="3" key="1">
    <citation type="journal article" date="2019" name="Int. J. Syst. Evol. Microbiol.">
        <title>The Global Catalogue of Microorganisms (GCM) 10K type strain sequencing project: providing services to taxonomists for standard genome sequencing and annotation.</title>
        <authorList>
            <consortium name="The Broad Institute Genomics Platform"/>
            <consortium name="The Broad Institute Genome Sequencing Center for Infectious Disease"/>
            <person name="Wu L."/>
            <person name="Ma J."/>
        </authorList>
    </citation>
    <scope>NUCLEOTIDE SEQUENCE [LARGE SCALE GENOMIC DNA]</scope>
    <source>
        <strain evidence="3">CGMCC 1.18575</strain>
    </source>
</reference>
<feature type="domain" description="Transketolase-like pyrimidine-binding" evidence="1">
    <location>
        <begin position="17"/>
        <end position="181"/>
    </location>
</feature>
<comment type="caution">
    <text evidence="2">The sequence shown here is derived from an EMBL/GenBank/DDBJ whole genome shotgun (WGS) entry which is preliminary data.</text>
</comment>
<dbReference type="CDD" id="cd07033">
    <property type="entry name" value="TPP_PYR_DXS_TK_like"/>
    <property type="match status" value="1"/>
</dbReference>
<proteinExistence type="predicted"/>
<evidence type="ECO:0000259" key="1">
    <source>
        <dbReference type="SMART" id="SM00861"/>
    </source>
</evidence>
<evidence type="ECO:0000313" key="2">
    <source>
        <dbReference type="EMBL" id="MFC5404197.1"/>
    </source>
</evidence>
<dbReference type="SUPFAM" id="SSF52518">
    <property type="entry name" value="Thiamin diphosphate-binding fold (THDP-binding)"/>
    <property type="match status" value="1"/>
</dbReference>
<dbReference type="RefSeq" id="WP_378134235.1">
    <property type="nucleotide sequence ID" value="NZ_JBHSMI010000025.1"/>
</dbReference>
<dbReference type="PANTHER" id="PTHR43825:SF1">
    <property type="entry name" value="TRANSKETOLASE-LIKE PYRIMIDINE-BINDING DOMAIN-CONTAINING PROTEIN"/>
    <property type="match status" value="1"/>
</dbReference>
<dbReference type="Proteomes" id="UP001596113">
    <property type="component" value="Unassembled WGS sequence"/>
</dbReference>
<dbReference type="Gene3D" id="3.40.50.920">
    <property type="match status" value="1"/>
</dbReference>
<sequence>MIDATSAVIYSGKDKAETKMKAYGHKLAEVGKINNNILCLSADLTSQTEADIFRSAHPERFLSMGMAEQNMIGVSAGLARAGEIPFAHSFACFITRRCFDQIAMSVAYPRLNVKLVAMMPGISSPGGASHQAIDDLAMMRATPNMNIIDLGEATEVEQAVSLAVETDGPVYLRLRRGLLPVLFDKTKFRLELKQSYLLRRGNDVGIITSGLMTERALQAAAILEENGISTSVLHIPSIKPLDDEGILHLASECKLLLTLDNHSIIGGLGSAVAEVVSESRIKVPFHRIGLRDVYGKAASNAYLYRYFEFDPDQIASVAAQRLEGDRVVEFKTGWDVNQAGDKETGWGEDWKDK</sequence>